<dbReference type="EMBL" id="KN818681">
    <property type="protein sequence ID" value="KIL54623.1"/>
    <property type="molecule type" value="Genomic_DNA"/>
</dbReference>
<dbReference type="HOGENOM" id="CLU_101491_0_0_1"/>
<organism evidence="2 3">
    <name type="scientific">Amanita muscaria (strain Koide BX008)</name>
    <dbReference type="NCBI Taxonomy" id="946122"/>
    <lineage>
        <taxon>Eukaryota</taxon>
        <taxon>Fungi</taxon>
        <taxon>Dikarya</taxon>
        <taxon>Basidiomycota</taxon>
        <taxon>Agaricomycotina</taxon>
        <taxon>Agaricomycetes</taxon>
        <taxon>Agaricomycetidae</taxon>
        <taxon>Agaricales</taxon>
        <taxon>Pluteineae</taxon>
        <taxon>Amanitaceae</taxon>
        <taxon>Amanita</taxon>
    </lineage>
</organism>
<dbReference type="AlphaFoldDB" id="A0A0C2WEV9"/>
<protein>
    <submittedName>
        <fullName evidence="2">Uncharacterized protein</fullName>
    </submittedName>
</protein>
<feature type="non-terminal residue" evidence="2">
    <location>
        <position position="205"/>
    </location>
</feature>
<proteinExistence type="predicted"/>
<dbReference type="STRING" id="946122.A0A0C2WEV9"/>
<reference evidence="2 3" key="1">
    <citation type="submission" date="2014-04" db="EMBL/GenBank/DDBJ databases">
        <title>Evolutionary Origins and Diversification of the Mycorrhizal Mutualists.</title>
        <authorList>
            <consortium name="DOE Joint Genome Institute"/>
            <consortium name="Mycorrhizal Genomics Consortium"/>
            <person name="Kohler A."/>
            <person name="Kuo A."/>
            <person name="Nagy L.G."/>
            <person name="Floudas D."/>
            <person name="Copeland A."/>
            <person name="Barry K.W."/>
            <person name="Cichocki N."/>
            <person name="Veneault-Fourrey C."/>
            <person name="LaButti K."/>
            <person name="Lindquist E.A."/>
            <person name="Lipzen A."/>
            <person name="Lundell T."/>
            <person name="Morin E."/>
            <person name="Murat C."/>
            <person name="Riley R."/>
            <person name="Ohm R."/>
            <person name="Sun H."/>
            <person name="Tunlid A."/>
            <person name="Henrissat B."/>
            <person name="Grigoriev I.V."/>
            <person name="Hibbett D.S."/>
            <person name="Martin F."/>
        </authorList>
    </citation>
    <scope>NUCLEOTIDE SEQUENCE [LARGE SCALE GENOMIC DNA]</scope>
    <source>
        <strain evidence="2 3">Koide BX008</strain>
    </source>
</reference>
<evidence type="ECO:0000313" key="2">
    <source>
        <dbReference type="EMBL" id="KIL54623.1"/>
    </source>
</evidence>
<evidence type="ECO:0000256" key="1">
    <source>
        <dbReference type="SAM" id="MobiDB-lite"/>
    </source>
</evidence>
<dbReference type="OrthoDB" id="3269417at2759"/>
<dbReference type="Proteomes" id="UP000054549">
    <property type="component" value="Unassembled WGS sequence"/>
</dbReference>
<feature type="non-terminal residue" evidence="2">
    <location>
        <position position="1"/>
    </location>
</feature>
<evidence type="ECO:0000313" key="3">
    <source>
        <dbReference type="Proteomes" id="UP000054549"/>
    </source>
</evidence>
<accession>A0A0C2WEV9</accession>
<gene>
    <name evidence="2" type="ORF">M378DRAFT_43238</name>
</gene>
<sequence length="205" mass="23239">ITVVDLMHEFELGVWKSLFTHLIRVLYAETPGSTLVNELDSRFRMMPTFGNDTIQGFATNLSEIKRMGARDFEDILQCAIPAFESLLPEPHNSAVMLLLFKAAEWHAFAKLRMHTSATLAHLDSTTKSFCKLMRKFRDETSKSHQTVEIPREAQAQTRRAESSAMGIGSKPGSSHRQRRRLNLSTYKFHALGDYVDVIKSFGCTD</sequence>
<name>A0A0C2WEV9_AMAMK</name>
<feature type="region of interest" description="Disordered" evidence="1">
    <location>
        <begin position="141"/>
        <end position="178"/>
    </location>
</feature>
<keyword evidence="3" id="KW-1185">Reference proteome</keyword>
<dbReference type="InParanoid" id="A0A0C2WEV9"/>